<evidence type="ECO:0000256" key="3">
    <source>
        <dbReference type="ARBA" id="ARBA00022664"/>
    </source>
</evidence>
<evidence type="ECO:0000256" key="7">
    <source>
        <dbReference type="ARBA" id="ARBA00022844"/>
    </source>
</evidence>
<comment type="catalytic activity">
    <reaction evidence="11">
        <text>RNA(n) + ATP = RNA(n)-3'-adenine ribonucleotide + diphosphate</text>
        <dbReference type="Rhea" id="RHEA:11332"/>
        <dbReference type="Rhea" id="RHEA-COMP:14527"/>
        <dbReference type="Rhea" id="RHEA-COMP:17347"/>
        <dbReference type="ChEBI" id="CHEBI:30616"/>
        <dbReference type="ChEBI" id="CHEBI:33019"/>
        <dbReference type="ChEBI" id="CHEBI:140395"/>
        <dbReference type="ChEBI" id="CHEBI:173115"/>
        <dbReference type="EC" id="2.7.7.19"/>
    </reaction>
</comment>
<sequence>MYEALDIIPIVQTFADQVIQKDRSVFFPIYERIENFIIKHKLILCGNMAKKLILDDYDRDKVPIYELYSGSAFEDSKKLAQLIYEYDPDNLTRYTVLHTRKKHTEFLIQTNQREICRIHAISFDRHGKIFNLIKSTPRRGLFTTLQIRCIGPEFLLLDIYNILTNPLYANDWEKTLENEKYMREIFYDEIKDKLGISGGGPPTPVTKKQIINKIIHKFIDPEVHCIIGDYALPTTNNYQDRLQLITSNSLQYEQERLTELIPDIKCSIDLTQMPVIIPLMKLTVRIKIENHLVPILCIFDEGRYKIVPTITKHINSRELKIGNLFVQAKFFLLDIWTIQVLQKMGVIDQGFAASRLKYYVGQFRTIFKNLPAINKIFPLDHANYIGYYIDELLFLKRQKKAEQSMFIPPIFPISKDSAQNTAVEPGTPS</sequence>
<evidence type="ECO:0000256" key="9">
    <source>
        <dbReference type="ARBA" id="ARBA00025732"/>
    </source>
</evidence>
<keyword evidence="4" id="KW-0808">Transferase</keyword>
<evidence type="ECO:0000256" key="5">
    <source>
        <dbReference type="ARBA" id="ARBA00022741"/>
    </source>
</evidence>
<evidence type="ECO:0000256" key="11">
    <source>
        <dbReference type="ARBA" id="ARBA00048830"/>
    </source>
</evidence>
<organism evidence="13">
    <name type="scientific">Abalone asfa-like virus</name>
    <dbReference type="NCBI Taxonomy" id="2839893"/>
    <lineage>
        <taxon>Viruses</taxon>
        <taxon>Varidnaviria</taxon>
        <taxon>Bamfordvirae</taxon>
        <taxon>Nucleocytoviricota</taxon>
        <taxon>Pokkesviricetes</taxon>
        <taxon>Asfuvirales</taxon>
        <taxon>Asfarviridae</taxon>
    </lineage>
</organism>
<evidence type="ECO:0000259" key="12">
    <source>
        <dbReference type="Pfam" id="PF19244"/>
    </source>
</evidence>
<accession>A0A5K7XYJ2</accession>
<evidence type="ECO:0000256" key="8">
    <source>
        <dbReference type="ARBA" id="ARBA00023163"/>
    </source>
</evidence>
<reference evidence="13" key="1">
    <citation type="journal article" date="2020" name="Sci. Rep.">
        <title>A novel Asfarvirus-like virus identified as a potential cause of mass mortality of abalone.</title>
        <authorList>
            <person name="Matsuyama T."/>
            <person name="Takano T."/>
            <person name="Nishiki I."/>
            <person name="Fujiwara A."/>
            <person name="Kiryu I."/>
            <person name="Inada M."/>
            <person name="Sakai T."/>
            <person name="Terashima S."/>
            <person name="Matsuura Y."/>
            <person name="Isowa K."/>
            <person name="Nakayasu C."/>
        </authorList>
    </citation>
    <scope>NUCLEOTIDE SEQUENCE</scope>
</reference>
<proteinExistence type="inferred from homology"/>
<evidence type="ECO:0000313" key="13">
    <source>
        <dbReference type="EMBL" id="BBO53995.1"/>
    </source>
</evidence>
<dbReference type="EMBL" id="LC506465">
    <property type="protein sequence ID" value="BBO53995.1"/>
    <property type="molecule type" value="Genomic_DNA"/>
</dbReference>
<dbReference type="EC" id="2.7.7.19" evidence="2"/>
<comment type="similarity">
    <text evidence="9">Belongs to the poxviridae poly(A) polymerase catalytic subunit family. Highly divergent.</text>
</comment>
<dbReference type="GO" id="GO:0006397">
    <property type="term" value="P:mRNA processing"/>
    <property type="evidence" value="ECO:0007669"/>
    <property type="project" value="UniProtKB-KW"/>
</dbReference>
<evidence type="ECO:0000256" key="10">
    <source>
        <dbReference type="ARBA" id="ARBA00026159"/>
    </source>
</evidence>
<dbReference type="InterPro" id="IPR045355">
    <property type="entry name" value="PolyA_pol_cat_su"/>
</dbReference>
<keyword evidence="3" id="KW-0507">mRNA processing</keyword>
<evidence type="ECO:0000256" key="4">
    <source>
        <dbReference type="ARBA" id="ARBA00022679"/>
    </source>
</evidence>
<keyword evidence="8" id="KW-0804">Transcription</keyword>
<dbReference type="GO" id="GO:0044423">
    <property type="term" value="C:virion component"/>
    <property type="evidence" value="ECO:0007669"/>
    <property type="project" value="UniProtKB-KW"/>
</dbReference>
<evidence type="ECO:0000256" key="1">
    <source>
        <dbReference type="ARBA" id="ARBA00004328"/>
    </source>
</evidence>
<evidence type="ECO:0000256" key="6">
    <source>
        <dbReference type="ARBA" id="ARBA00022840"/>
    </source>
</evidence>
<keyword evidence="6" id="KW-0067">ATP-binding</keyword>
<dbReference type="Pfam" id="PF19244">
    <property type="entry name" value="Poly_A_pol_cat"/>
    <property type="match status" value="1"/>
</dbReference>
<feature type="domain" description="Poly(A) polymerase catalytic subunit" evidence="12">
    <location>
        <begin position="31"/>
        <end position="167"/>
    </location>
</feature>
<keyword evidence="5" id="KW-0547">Nucleotide-binding</keyword>
<dbReference type="GO" id="GO:0005524">
    <property type="term" value="F:ATP binding"/>
    <property type="evidence" value="ECO:0007669"/>
    <property type="project" value="UniProtKB-KW"/>
</dbReference>
<protein>
    <recommendedName>
        <fullName evidence="10">Putative poly(A) polymerase catalytic subunit</fullName>
        <ecNumber evidence="2">2.7.7.19</ecNumber>
    </recommendedName>
</protein>
<comment type="subcellular location">
    <subcellularLocation>
        <location evidence="1">Virion</location>
    </subcellularLocation>
</comment>
<dbReference type="GO" id="GO:1990817">
    <property type="term" value="F:poly(A) RNA polymerase activity"/>
    <property type="evidence" value="ECO:0007669"/>
    <property type="project" value="UniProtKB-EC"/>
</dbReference>
<evidence type="ECO:0000256" key="2">
    <source>
        <dbReference type="ARBA" id="ARBA00012388"/>
    </source>
</evidence>
<keyword evidence="7" id="KW-0946">Virion</keyword>
<name>A0A5K7XYJ2_9VIRU</name>